<proteinExistence type="predicted"/>
<dbReference type="HOGENOM" id="CLU_2973143_0_0_9"/>
<dbReference type="AlphaFoldDB" id="I0JQT8"/>
<dbReference type="RefSeq" id="WP_014644397.1">
    <property type="nucleotide sequence ID" value="NC_017668.1"/>
</dbReference>
<keyword evidence="1" id="KW-0812">Transmembrane</keyword>
<reference evidence="2 3" key="1">
    <citation type="journal article" date="2013" name="Environ. Microbiol.">
        <title>Chloride and organic osmolytes: a hybrid strategy to cope with elevated salinities by the moderately halophilic, chloride-dependent bacterium Halobacillus halophilus.</title>
        <authorList>
            <person name="Saum S.H."/>
            <person name="Pfeiffer F."/>
            <person name="Palm P."/>
            <person name="Rampp M."/>
            <person name="Schuster S.C."/>
            <person name="Muller V."/>
            <person name="Oesterhelt D."/>
        </authorList>
    </citation>
    <scope>NUCLEOTIDE SEQUENCE [LARGE SCALE GENOMIC DNA]</scope>
    <source>
        <strain evidence="3">ATCC 35676 / DSM 2266 / JCM 20832 / KCTC 3685 / LMG 17431 / NBRC 102448 / NCIMB 2269</strain>
    </source>
</reference>
<dbReference type="EMBL" id="HE717023">
    <property type="protein sequence ID" value="CCG46508.1"/>
    <property type="molecule type" value="Genomic_DNA"/>
</dbReference>
<organism evidence="2 3">
    <name type="scientific">Halobacillus halophilus (strain ATCC 35676 / DSM 2266 / JCM 20832 / KCTC 3685 / LMG 17431 / NBRC 102448 / NCIMB 2269)</name>
    <name type="common">Sporosarcina halophila</name>
    <dbReference type="NCBI Taxonomy" id="866895"/>
    <lineage>
        <taxon>Bacteria</taxon>
        <taxon>Bacillati</taxon>
        <taxon>Bacillota</taxon>
        <taxon>Bacilli</taxon>
        <taxon>Bacillales</taxon>
        <taxon>Bacillaceae</taxon>
        <taxon>Halobacillus</taxon>
    </lineage>
</organism>
<sequence>MILLTASSGSFNIGDMMVQLFFFAILIFIITGITSFAVSCELPATYHPYGSLEGGLLG</sequence>
<keyword evidence="1" id="KW-0472">Membrane</keyword>
<evidence type="ECO:0000313" key="2">
    <source>
        <dbReference type="EMBL" id="CCG46508.1"/>
    </source>
</evidence>
<dbReference type="Proteomes" id="UP000007397">
    <property type="component" value="Chromosome"/>
</dbReference>
<dbReference type="KEGG" id="hhd:HBHAL_4166"/>
<evidence type="ECO:0000313" key="3">
    <source>
        <dbReference type="Proteomes" id="UP000007397"/>
    </source>
</evidence>
<keyword evidence="1" id="KW-1133">Transmembrane helix</keyword>
<accession>I0JQT8</accession>
<name>I0JQT8_HALH3</name>
<protein>
    <submittedName>
        <fullName evidence="2">Uncharacterized protein</fullName>
    </submittedName>
</protein>
<feature type="transmembrane region" description="Helical" evidence="1">
    <location>
        <begin position="20"/>
        <end position="38"/>
    </location>
</feature>
<gene>
    <name evidence="2" type="ordered locus">HBHAL_4166</name>
</gene>
<evidence type="ECO:0000256" key="1">
    <source>
        <dbReference type="SAM" id="Phobius"/>
    </source>
</evidence>
<keyword evidence="3" id="KW-1185">Reference proteome</keyword>